<sequence length="120" mass="14105">MDKSWMRPTVPRCSREYILGCKDFLKFAWENRLTEFGGEIYCPCVRCINNVLKPMNVVENHILQHGFLRTYVNWTMHGEVEELNPPIVESNYIDDMHTMLHDAFRFPDMPSQPDLNESGP</sequence>
<proteinExistence type="predicted"/>
<feature type="non-terminal residue" evidence="2">
    <location>
        <position position="120"/>
    </location>
</feature>
<dbReference type="OrthoDB" id="1932595at2759"/>
<evidence type="ECO:0000313" key="2">
    <source>
        <dbReference type="EMBL" id="KAF5181963.1"/>
    </source>
</evidence>
<keyword evidence="3" id="KW-1185">Reference proteome</keyword>
<name>A0A7J6VAN5_THATH</name>
<organism evidence="2 3">
    <name type="scientific">Thalictrum thalictroides</name>
    <name type="common">Rue-anemone</name>
    <name type="synonym">Anemone thalictroides</name>
    <dbReference type="NCBI Taxonomy" id="46969"/>
    <lineage>
        <taxon>Eukaryota</taxon>
        <taxon>Viridiplantae</taxon>
        <taxon>Streptophyta</taxon>
        <taxon>Embryophyta</taxon>
        <taxon>Tracheophyta</taxon>
        <taxon>Spermatophyta</taxon>
        <taxon>Magnoliopsida</taxon>
        <taxon>Ranunculales</taxon>
        <taxon>Ranunculaceae</taxon>
        <taxon>Thalictroideae</taxon>
        <taxon>Thalictrum</taxon>
    </lineage>
</organism>
<evidence type="ECO:0000259" key="1">
    <source>
        <dbReference type="Pfam" id="PF13963"/>
    </source>
</evidence>
<accession>A0A7J6VAN5</accession>
<dbReference type="EMBL" id="JABWDY010035480">
    <property type="protein sequence ID" value="KAF5181963.1"/>
    <property type="molecule type" value="Genomic_DNA"/>
</dbReference>
<gene>
    <name evidence="2" type="ORF">FRX31_028450</name>
</gene>
<dbReference type="InterPro" id="IPR029480">
    <property type="entry name" value="Transpos_assoc"/>
</dbReference>
<evidence type="ECO:0000313" key="3">
    <source>
        <dbReference type="Proteomes" id="UP000554482"/>
    </source>
</evidence>
<reference evidence="2 3" key="1">
    <citation type="submission" date="2020-06" db="EMBL/GenBank/DDBJ databases">
        <title>Transcriptomic and genomic resources for Thalictrum thalictroides and T. hernandezii: Facilitating candidate gene discovery in an emerging model plant lineage.</title>
        <authorList>
            <person name="Arias T."/>
            <person name="Riano-Pachon D.M."/>
            <person name="Di Stilio V.S."/>
        </authorList>
    </citation>
    <scope>NUCLEOTIDE SEQUENCE [LARGE SCALE GENOMIC DNA]</scope>
    <source>
        <strain evidence="3">cv. WT478/WT964</strain>
        <tissue evidence="2">Leaves</tissue>
    </source>
</reference>
<feature type="domain" description="Transposase-associated" evidence="1">
    <location>
        <begin position="3"/>
        <end position="79"/>
    </location>
</feature>
<dbReference type="Proteomes" id="UP000554482">
    <property type="component" value="Unassembled WGS sequence"/>
</dbReference>
<dbReference type="AlphaFoldDB" id="A0A7J6VAN5"/>
<dbReference type="Pfam" id="PF13963">
    <property type="entry name" value="Transpos_assoc"/>
    <property type="match status" value="1"/>
</dbReference>
<comment type="caution">
    <text evidence="2">The sequence shown here is derived from an EMBL/GenBank/DDBJ whole genome shotgun (WGS) entry which is preliminary data.</text>
</comment>
<protein>
    <recommendedName>
        <fullName evidence="1">Transposase-associated domain-containing protein</fullName>
    </recommendedName>
</protein>